<name>A0A2K2FN28_9CLOT</name>
<evidence type="ECO:0000313" key="2">
    <source>
        <dbReference type="Proteomes" id="UP000236151"/>
    </source>
</evidence>
<protein>
    <submittedName>
        <fullName evidence="1">Uncharacterized protein</fullName>
    </submittedName>
</protein>
<keyword evidence="2" id="KW-1185">Reference proteome</keyword>
<proteinExistence type="predicted"/>
<reference evidence="2" key="1">
    <citation type="submission" date="2017-06" db="EMBL/GenBank/DDBJ databases">
        <title>Investigating the central metabolism of Clostridium thermosuccinogenes.</title>
        <authorList>
            <person name="Koendjbiharie J.G."/>
            <person name="Van Kranenburg R."/>
            <person name="Vriesendorp B."/>
        </authorList>
    </citation>
    <scope>NUCLEOTIDE SEQUENCE [LARGE SCALE GENOMIC DNA]</scope>
    <source>
        <strain evidence="2">DSM 5806</strain>
    </source>
</reference>
<accession>A0A2K2FN28</accession>
<sequence length="59" mass="6649">MMQGDSPAWKEKIALAVSLLCASMPVGIDRPLYICIDVYTTYIIFYAKSILKSTNINNY</sequence>
<evidence type="ECO:0000313" key="1">
    <source>
        <dbReference type="EMBL" id="PNU01507.1"/>
    </source>
</evidence>
<dbReference type="EMBL" id="NIOJ01000001">
    <property type="protein sequence ID" value="PNU01507.1"/>
    <property type="molecule type" value="Genomic_DNA"/>
</dbReference>
<organism evidence="1 2">
    <name type="scientific">Clostridium thermosuccinogenes</name>
    <dbReference type="NCBI Taxonomy" id="84032"/>
    <lineage>
        <taxon>Bacteria</taxon>
        <taxon>Bacillati</taxon>
        <taxon>Bacillota</taxon>
        <taxon>Clostridia</taxon>
        <taxon>Eubacteriales</taxon>
        <taxon>Clostridiaceae</taxon>
        <taxon>Clostridium</taxon>
    </lineage>
</organism>
<dbReference type="AlphaFoldDB" id="A0A2K2FN28"/>
<dbReference type="Proteomes" id="UP000236151">
    <property type="component" value="Unassembled WGS sequence"/>
</dbReference>
<dbReference type="KEGG" id="cthd:CDO33_16405"/>
<comment type="caution">
    <text evidence="1">The sequence shown here is derived from an EMBL/GenBank/DDBJ whole genome shotgun (WGS) entry which is preliminary data.</text>
</comment>
<gene>
    <name evidence="1" type="ORF">CDQ84_00415</name>
</gene>